<dbReference type="GO" id="GO:0016301">
    <property type="term" value="F:kinase activity"/>
    <property type="evidence" value="ECO:0007669"/>
    <property type="project" value="UniProtKB-KW"/>
</dbReference>
<name>A0ABT0DU00_9SPHN</name>
<feature type="region of interest" description="Disordered" evidence="1">
    <location>
        <begin position="2120"/>
        <end position="2145"/>
    </location>
</feature>
<keyword evidence="4" id="KW-1185">Reference proteome</keyword>
<protein>
    <submittedName>
        <fullName evidence="3">Histidine kinase</fullName>
    </submittedName>
</protein>
<reference evidence="3 4" key="1">
    <citation type="submission" date="2022-04" db="EMBL/GenBank/DDBJ databases">
        <authorList>
            <person name="Huq M.A."/>
        </authorList>
    </citation>
    <scope>NUCLEOTIDE SEQUENCE [LARGE SCALE GENOMIC DNA]</scope>
    <source>
        <strain evidence="3 4">MAH-33</strain>
    </source>
</reference>
<keyword evidence="3" id="KW-0418">Kinase</keyword>
<evidence type="ECO:0000256" key="1">
    <source>
        <dbReference type="SAM" id="MobiDB-lite"/>
    </source>
</evidence>
<sequence>MSMKHSTYWLWTLLGRSSAVALAVGCGAGIAQVNKAFQGSYTVRSGDAFVSQGSSPDTDVISLNSSEAIIDWAPDDTGGTGAIDFLPQNSTVEFRGFSDFTVLNRILPVNGSGMSVSRIVELNGTVQSQVGSGTGGKVWFYAPGGIVAGPGAVFNVGSLVLTSNDIDTTGGLYGSNGEIRFRGPSNVLSSVELKPGAQINALTSGSYVALVAPRVVQGGTVRVDGAAAYVGAEAADIRINGGLFDISISAGTTDANGVVHTGSTERPDSTASTAAQKVFMVAVPKNNALTMLLSGNVGYEAAASAVQSDSGVILSAGSDVTSGAIGPRNVTGTGEASISIGGGTWQPDVAAQASGNIIVQPSADANFANVNLTADRAITLQSGAAGGIAASGAIDLKAGEAITVRADQGGSISAGSMNLTAGIGGVGGVIDVLTYGGSALPASNGQIVVTGTMRLDAGAVGLGDYNLPVLNGGDATGGDINVIAAGGSIRAGDLFAYADARAGIGSESSGTATGGTITVSAQTAAGPSGSLAGEMDFGGMMLSTSAGTASYSSQPVTGGNATGGTIDVSAEGGNITTAYLDIYANASGGDASGVAGTGRGGSITLSASATSGLRGSFTADCSFYCTISADGRGGYGANGANGTGGSVLVHATDADFTMGNNLYLQANGIGGRTEYSDGVAGRGGDGLGGSITVESRAGAAGSAVMRFGNVFASADGASTEISESFSVGSSLGGSDFNQGDGGNGAGGTVNFLVAGGSFEATTLSGGAYGRGGSSFVNCPQCGDGVTQFRAGTGQGGSVQFLMTGGNATIATLELGAGGTGGEAMAASAADEVSSLAGAGIGGTAVLESRGGALNADSIIVEANGAGGGGDPYSYYNYNGPNGADGGAGVGGTARLLMGAGGTGQIIVSEDLSVLAQGHGGAGGGAGSDGSGGFYTAGKGGNGTGGTAELTLASGALTAPSLLASAAGTGGAGGNNSSDAAGGAAGNGTGGTARVAYLNEAHAIGALTVAAAGEGGQAGINGYIDSFDEGTGEPIYVYGAGQGGAGGSGQGGTADMLIDVDPSFASLIVSADGIGSTGATSGSSGAGGNGAGGIATLNIGFGATSVSGKLRVSASGFGGAGGTASNGAAGRGGDAFGGTATLGLTGASTSLDAGDIGLLAQAFGGSGGAGASQSGLGIAGASGGNAVGGTALLAVDAGASLLTGAQLMLGGDATGGAGSAGLNGPAGGAGGAGGNAVAGAATLRINGGKWRVNSSFSLLPAYSITAVGQGGAGADGGTASDPALTNGAGGNGGTGAGGVASFEASDADFLIGPLSIVADGVAGLGGAGALAGLTSGGTARLTNGGGAALGTGVQRQLASLIMTANGDTGGQISFADSSTAAAGGLVVNGPMTLHAAGAVVPSFTGISFAASGNIVRVGGATDFLTQGPLSFAFTGGGGLATAGALTGYSGTGIAFSHGARAQGADSLSAASIYFNTPGAISAAGASLRSVGLLTLLARGGDIALIGGSALTAGGDLRLFAHGSVDGAGGDVFSSGRAAIGLGSSTGSIRLGNLSSAGLLDMADASGNALSGSGMAIGGDFAVGGTLAIGAGSGTLSAARINIGTLTAGSQTLSAASGVQIGNAVTSGDLIVNGSLHLGGSDIGGLLQQRGAVAQFGGQLLAGAIDIDAGSISANAMTARTGGLLLRSAGALNIADAQAAGGIVMTAAGALTLGNVSGNSLALTGVGISAQSLASGGAVSLDAGTGDLVVNGLLAQGSIAALGRNISLGSSGGMTIVNAVASGDLMLNAAGLMAVGGQASGQAVTIGAGDIVISANGRVSATGLLRFNALGAQAAIGGGDAAAGYSLSAAELARVSAADIAIFGAGDVVVRDVTIGTNILPGSGLLSIGAAGLLRVQGAVAMTGRTGTGGLTLTAGDALEVIAGLGSIAVSDGNGGLGGVLTLEAPSIYAATAEAIADVRAADSLAARELRLAQNDGLALEAGMLQAGNIRLAAADGIFIQNSGLSTSFADRRGFTANSLIISGGTGRPQIAINGRLAMSDGTFATGLDTIPLVTVNGRFAAGSKINGCFIFGACATVNVDGRETFEGLLDPTVAVSRTFPTTLIELRDVVTEGYPPLIDEPVTGAGNEDLWDRPCGGPGEPACDAQ</sequence>
<feature type="chain" id="PRO_5046623967" evidence="2">
    <location>
        <begin position="24"/>
        <end position="2145"/>
    </location>
</feature>
<dbReference type="Proteomes" id="UP001203512">
    <property type="component" value="Unassembled WGS sequence"/>
</dbReference>
<proteinExistence type="predicted"/>
<dbReference type="Gene3D" id="2.160.20.10">
    <property type="entry name" value="Single-stranded right-handed beta-helix, Pectin lyase-like"/>
    <property type="match status" value="1"/>
</dbReference>
<dbReference type="InterPro" id="IPR012334">
    <property type="entry name" value="Pectin_lyas_fold"/>
</dbReference>
<evidence type="ECO:0000313" key="4">
    <source>
        <dbReference type="Proteomes" id="UP001203512"/>
    </source>
</evidence>
<dbReference type="SUPFAM" id="SSF51126">
    <property type="entry name" value="Pectin lyase-like"/>
    <property type="match status" value="1"/>
</dbReference>
<evidence type="ECO:0000313" key="3">
    <source>
        <dbReference type="EMBL" id="MCK0530580.1"/>
    </source>
</evidence>
<gene>
    <name evidence="3" type="ORF">MU848_03155</name>
</gene>
<comment type="caution">
    <text evidence="3">The sequence shown here is derived from an EMBL/GenBank/DDBJ whole genome shotgun (WGS) entry which is preliminary data.</text>
</comment>
<accession>A0ABT0DU00</accession>
<keyword evidence="3" id="KW-0808">Transferase</keyword>
<evidence type="ECO:0000256" key="2">
    <source>
        <dbReference type="SAM" id="SignalP"/>
    </source>
</evidence>
<dbReference type="InterPro" id="IPR011050">
    <property type="entry name" value="Pectin_lyase_fold/virulence"/>
</dbReference>
<organism evidence="3 4">
    <name type="scientific">Sphingobium agri</name>
    <dbReference type="NCBI Taxonomy" id="2933566"/>
    <lineage>
        <taxon>Bacteria</taxon>
        <taxon>Pseudomonadati</taxon>
        <taxon>Pseudomonadota</taxon>
        <taxon>Alphaproteobacteria</taxon>
        <taxon>Sphingomonadales</taxon>
        <taxon>Sphingomonadaceae</taxon>
        <taxon>Sphingobium</taxon>
    </lineage>
</organism>
<dbReference type="EMBL" id="JALKHS010000005">
    <property type="protein sequence ID" value="MCK0530580.1"/>
    <property type="molecule type" value="Genomic_DNA"/>
</dbReference>
<feature type="signal peptide" evidence="2">
    <location>
        <begin position="1"/>
        <end position="23"/>
    </location>
</feature>
<keyword evidence="2" id="KW-0732">Signal</keyword>